<evidence type="ECO:0000313" key="6">
    <source>
        <dbReference type="EMBL" id="MST50651.1"/>
    </source>
</evidence>
<reference evidence="6 7" key="1">
    <citation type="submission" date="2019-08" db="EMBL/GenBank/DDBJ databases">
        <title>In-depth cultivation of the pig gut microbiome towards novel bacterial diversity and tailored functional studies.</title>
        <authorList>
            <person name="Wylensek D."/>
            <person name="Hitch T.C.A."/>
            <person name="Clavel T."/>
        </authorList>
    </citation>
    <scope>NUCLEOTIDE SEQUENCE [LARGE SCALE GENOMIC DNA]</scope>
    <source>
        <strain evidence="6 7">RF-GAM-744-WT-7</strain>
    </source>
</reference>
<evidence type="ECO:0000256" key="3">
    <source>
        <dbReference type="ARBA" id="ARBA00022741"/>
    </source>
</evidence>
<organism evidence="6 7">
    <name type="scientific">Mobiluncus porci</name>
    <dbReference type="NCBI Taxonomy" id="2652278"/>
    <lineage>
        <taxon>Bacteria</taxon>
        <taxon>Bacillati</taxon>
        <taxon>Actinomycetota</taxon>
        <taxon>Actinomycetes</taxon>
        <taxon>Actinomycetales</taxon>
        <taxon>Actinomycetaceae</taxon>
        <taxon>Mobiluncus</taxon>
    </lineage>
</organism>
<dbReference type="Pfam" id="PF00005">
    <property type="entry name" value="ABC_tran"/>
    <property type="match status" value="1"/>
</dbReference>
<keyword evidence="7" id="KW-1185">Reference proteome</keyword>
<dbReference type="CDD" id="cd03230">
    <property type="entry name" value="ABC_DR_subfamily_A"/>
    <property type="match status" value="1"/>
</dbReference>
<proteinExistence type="inferred from homology"/>
<dbReference type="AlphaFoldDB" id="A0A7K0K5A9"/>
<dbReference type="InterPro" id="IPR003593">
    <property type="entry name" value="AAA+_ATPase"/>
</dbReference>
<dbReference type="PANTHER" id="PTHR43335">
    <property type="entry name" value="ABC TRANSPORTER, ATP-BINDING PROTEIN"/>
    <property type="match status" value="1"/>
</dbReference>
<keyword evidence="4 6" id="KW-0067">ATP-binding</keyword>
<evidence type="ECO:0000256" key="2">
    <source>
        <dbReference type="ARBA" id="ARBA00022448"/>
    </source>
</evidence>
<dbReference type="GO" id="GO:0005524">
    <property type="term" value="F:ATP binding"/>
    <property type="evidence" value="ECO:0007669"/>
    <property type="project" value="UniProtKB-KW"/>
</dbReference>
<dbReference type="InterPro" id="IPR003439">
    <property type="entry name" value="ABC_transporter-like_ATP-bd"/>
</dbReference>
<dbReference type="Gene3D" id="3.40.50.300">
    <property type="entry name" value="P-loop containing nucleotide triphosphate hydrolases"/>
    <property type="match status" value="1"/>
</dbReference>
<dbReference type="PROSITE" id="PS50893">
    <property type="entry name" value="ABC_TRANSPORTER_2"/>
    <property type="match status" value="1"/>
</dbReference>
<evidence type="ECO:0000313" key="7">
    <source>
        <dbReference type="Proteomes" id="UP000442535"/>
    </source>
</evidence>
<dbReference type="InterPro" id="IPR027417">
    <property type="entry name" value="P-loop_NTPase"/>
</dbReference>
<protein>
    <submittedName>
        <fullName evidence="6">ABC transporter ATP-binding protein</fullName>
    </submittedName>
</protein>
<gene>
    <name evidence="6" type="ORF">FYJ63_10535</name>
</gene>
<evidence type="ECO:0000256" key="1">
    <source>
        <dbReference type="ARBA" id="ARBA00005417"/>
    </source>
</evidence>
<evidence type="ECO:0000256" key="4">
    <source>
        <dbReference type="ARBA" id="ARBA00022840"/>
    </source>
</evidence>
<dbReference type="EMBL" id="VUMY01000026">
    <property type="protein sequence ID" value="MST50651.1"/>
    <property type="molecule type" value="Genomic_DNA"/>
</dbReference>
<dbReference type="GO" id="GO:0016887">
    <property type="term" value="F:ATP hydrolysis activity"/>
    <property type="evidence" value="ECO:0007669"/>
    <property type="project" value="InterPro"/>
</dbReference>
<sequence length="234" mass="25268">MLKTQNLVKSVDGKMLVDDISFSAEPGEIVAIIGPNGAGKSTLLKMLSTLIWPTSGSFSFQNRQVDAKSADWYLTRLGTNLSLPKGEYARSCLNLLEFRLAYGGVSHVDPRAILQAVGLPEKAHEPLSKLSTGMRSRLALGLALANQPNLLLLDEPTSGIDASGVDGFVEIIQSRAAGGTTIILVSHDYPLVSALANRIFYMKQGVFMDSCNKPSECGAFLNKYSALFNSREEK</sequence>
<dbReference type="RefSeq" id="WP_154546537.1">
    <property type="nucleotide sequence ID" value="NZ_VUMY01000026.1"/>
</dbReference>
<keyword evidence="2" id="KW-0813">Transport</keyword>
<dbReference type="SMART" id="SM00382">
    <property type="entry name" value="AAA"/>
    <property type="match status" value="1"/>
</dbReference>
<evidence type="ECO:0000259" key="5">
    <source>
        <dbReference type="PROSITE" id="PS50893"/>
    </source>
</evidence>
<dbReference type="SUPFAM" id="SSF52540">
    <property type="entry name" value="P-loop containing nucleoside triphosphate hydrolases"/>
    <property type="match status" value="1"/>
</dbReference>
<name>A0A7K0K5A9_9ACTO</name>
<comment type="similarity">
    <text evidence="1">Belongs to the ABC transporter superfamily.</text>
</comment>
<keyword evidence="3" id="KW-0547">Nucleotide-binding</keyword>
<dbReference type="Proteomes" id="UP000442535">
    <property type="component" value="Unassembled WGS sequence"/>
</dbReference>
<accession>A0A7K0K5A9</accession>
<feature type="domain" description="ABC transporter" evidence="5">
    <location>
        <begin position="2"/>
        <end position="229"/>
    </location>
</feature>
<comment type="caution">
    <text evidence="6">The sequence shown here is derived from an EMBL/GenBank/DDBJ whole genome shotgun (WGS) entry which is preliminary data.</text>
</comment>